<evidence type="ECO:0000313" key="2">
    <source>
        <dbReference type="EMBL" id="SMF03738.1"/>
    </source>
</evidence>
<gene>
    <name evidence="2" type="ORF">SAMN06296028_10664</name>
</gene>
<dbReference type="InterPro" id="IPR017439">
    <property type="entry name" value="Amidohydrolase"/>
</dbReference>
<sequence>MPQNCADPVLVAAQITVALNTIVSRSVAPDHMNVVNVGMIRAGGAPDVIPDTARIGVSVRTVAGEDGEVLGSRATDIVEDTCAAYGATATFEWADGYPVIVNDDDVAQIGYDAAV</sequence>
<dbReference type="RefSeq" id="WP_159450034.1">
    <property type="nucleotide sequence ID" value="NZ_FXAC01000006.1"/>
</dbReference>
<dbReference type="Gene3D" id="3.30.70.360">
    <property type="match status" value="1"/>
</dbReference>
<dbReference type="AlphaFoldDB" id="A0A1X7CV76"/>
<dbReference type="InterPro" id="IPR011650">
    <property type="entry name" value="Peptidase_M20_dimer"/>
</dbReference>
<keyword evidence="3" id="KW-1185">Reference proteome</keyword>
<organism evidence="2 3">
    <name type="scientific">Kocuria marina subsp. indica</name>
    <dbReference type="NCBI Taxonomy" id="1049583"/>
    <lineage>
        <taxon>Bacteria</taxon>
        <taxon>Bacillati</taxon>
        <taxon>Actinomycetota</taxon>
        <taxon>Actinomycetes</taxon>
        <taxon>Micrococcales</taxon>
        <taxon>Micrococcaceae</taxon>
        <taxon>Kocuria</taxon>
    </lineage>
</organism>
<dbReference type="Pfam" id="PF07687">
    <property type="entry name" value="M20_dimer"/>
    <property type="match status" value="1"/>
</dbReference>
<dbReference type="InterPro" id="IPR036264">
    <property type="entry name" value="Bact_exopeptidase_dim_dom"/>
</dbReference>
<accession>A0A1X7CV76</accession>
<dbReference type="PANTHER" id="PTHR11014:SF63">
    <property type="entry name" value="METALLOPEPTIDASE, PUTATIVE (AFU_ORTHOLOGUE AFUA_6G09600)-RELATED"/>
    <property type="match status" value="1"/>
</dbReference>
<dbReference type="PANTHER" id="PTHR11014">
    <property type="entry name" value="PEPTIDASE M20 FAMILY MEMBER"/>
    <property type="match status" value="1"/>
</dbReference>
<name>A0A1X7CV76_9MICC</name>
<feature type="domain" description="Peptidase M20 dimerisation" evidence="1">
    <location>
        <begin position="2"/>
        <end position="84"/>
    </location>
</feature>
<proteinExistence type="predicted"/>
<evidence type="ECO:0000259" key="1">
    <source>
        <dbReference type="Pfam" id="PF07687"/>
    </source>
</evidence>
<dbReference type="Proteomes" id="UP000192929">
    <property type="component" value="Unassembled WGS sequence"/>
</dbReference>
<dbReference type="GO" id="GO:0016787">
    <property type="term" value="F:hydrolase activity"/>
    <property type="evidence" value="ECO:0007669"/>
    <property type="project" value="InterPro"/>
</dbReference>
<dbReference type="EMBL" id="FXAC01000006">
    <property type="protein sequence ID" value="SMF03738.1"/>
    <property type="molecule type" value="Genomic_DNA"/>
</dbReference>
<reference evidence="3" key="1">
    <citation type="submission" date="2017-04" db="EMBL/GenBank/DDBJ databases">
        <authorList>
            <person name="Varghese N."/>
            <person name="Submissions S."/>
        </authorList>
    </citation>
    <scope>NUCLEOTIDE SEQUENCE [LARGE SCALE GENOMIC DNA]</scope>
    <source>
        <strain evidence="3">NIO-1021</strain>
    </source>
</reference>
<dbReference type="SUPFAM" id="SSF55031">
    <property type="entry name" value="Bacterial exopeptidase dimerisation domain"/>
    <property type="match status" value="1"/>
</dbReference>
<evidence type="ECO:0000313" key="3">
    <source>
        <dbReference type="Proteomes" id="UP000192929"/>
    </source>
</evidence>
<protein>
    <submittedName>
        <fullName evidence="2">Peptidase dimerisation domain-containing protein</fullName>
    </submittedName>
</protein>
<dbReference type="Gene3D" id="3.40.630.10">
    <property type="entry name" value="Zn peptidases"/>
    <property type="match status" value="1"/>
</dbReference>